<comment type="caution">
    <text evidence="2">The sequence shown here is derived from an EMBL/GenBank/DDBJ whole genome shotgun (WGS) entry which is preliminary data.</text>
</comment>
<sequence>MPLISAAADTSTTGWAIGYTAAIVVVLVVVALVVPILLLARSIGTQAKAIDDSLTESVHNTAALKELTTTIEHAEVIVAGLERGRTRLGG</sequence>
<evidence type="ECO:0000313" key="3">
    <source>
        <dbReference type="Proteomes" id="UP000316096"/>
    </source>
</evidence>
<keyword evidence="1" id="KW-1133">Transmembrane helix</keyword>
<gene>
    <name evidence="2" type="ORF">FB559_6274</name>
</gene>
<dbReference type="AlphaFoldDB" id="A0A543CU40"/>
<dbReference type="OrthoDB" id="3579721at2"/>
<dbReference type="Proteomes" id="UP000316096">
    <property type="component" value="Unassembled WGS sequence"/>
</dbReference>
<keyword evidence="3" id="KW-1185">Reference proteome</keyword>
<keyword evidence="1" id="KW-0472">Membrane</keyword>
<proteinExistence type="predicted"/>
<name>A0A543CU40_9ACTN</name>
<evidence type="ECO:0000256" key="1">
    <source>
        <dbReference type="SAM" id="Phobius"/>
    </source>
</evidence>
<reference evidence="2 3" key="1">
    <citation type="submission" date="2019-06" db="EMBL/GenBank/DDBJ databases">
        <title>Sequencing the genomes of 1000 actinobacteria strains.</title>
        <authorList>
            <person name="Klenk H.-P."/>
        </authorList>
    </citation>
    <scope>NUCLEOTIDE SEQUENCE [LARGE SCALE GENOMIC DNA]</scope>
    <source>
        <strain evidence="2 3">DSM 102200</strain>
    </source>
</reference>
<dbReference type="RefSeq" id="WP_141960201.1">
    <property type="nucleotide sequence ID" value="NZ_VFOZ01000001.1"/>
</dbReference>
<feature type="transmembrane region" description="Helical" evidence="1">
    <location>
        <begin position="16"/>
        <end position="40"/>
    </location>
</feature>
<protein>
    <submittedName>
        <fullName evidence="2">Uncharacterized protein</fullName>
    </submittedName>
</protein>
<organism evidence="2 3">
    <name type="scientific">Actinoallomurus bryophytorum</name>
    <dbReference type="NCBI Taxonomy" id="1490222"/>
    <lineage>
        <taxon>Bacteria</taxon>
        <taxon>Bacillati</taxon>
        <taxon>Actinomycetota</taxon>
        <taxon>Actinomycetes</taxon>
        <taxon>Streptosporangiales</taxon>
        <taxon>Thermomonosporaceae</taxon>
        <taxon>Actinoallomurus</taxon>
    </lineage>
</organism>
<evidence type="ECO:0000313" key="2">
    <source>
        <dbReference type="EMBL" id="TQM00559.1"/>
    </source>
</evidence>
<dbReference type="EMBL" id="VFOZ01000001">
    <property type="protein sequence ID" value="TQM00559.1"/>
    <property type="molecule type" value="Genomic_DNA"/>
</dbReference>
<keyword evidence="1" id="KW-0812">Transmembrane</keyword>
<accession>A0A543CU40</accession>